<dbReference type="InterPro" id="IPR001303">
    <property type="entry name" value="Aldolase_II/adducin_N"/>
</dbReference>
<dbReference type="PANTHER" id="PTHR22789:SF0">
    <property type="entry name" value="3-OXO-TETRONATE 4-PHOSPHATE DECARBOXYLASE-RELATED"/>
    <property type="match status" value="1"/>
</dbReference>
<dbReference type="GO" id="GO:0008738">
    <property type="term" value="F:L-fuculose-phosphate aldolase activity"/>
    <property type="evidence" value="ECO:0007669"/>
    <property type="project" value="UniProtKB-EC"/>
</dbReference>
<evidence type="ECO:0000256" key="2">
    <source>
        <dbReference type="ARBA" id="ARBA00023239"/>
    </source>
</evidence>
<dbReference type="PANTHER" id="PTHR22789">
    <property type="entry name" value="FUCULOSE PHOSPHATE ALDOLASE"/>
    <property type="match status" value="1"/>
</dbReference>
<proteinExistence type="predicted"/>
<evidence type="ECO:0000256" key="1">
    <source>
        <dbReference type="ARBA" id="ARBA00022723"/>
    </source>
</evidence>
<keyword evidence="5" id="KW-1185">Reference proteome</keyword>
<sequence>MSSPAHDARTQVAAAARRLAEAGLLIGTAGNVSTRVDDRIAITATGTVLADITPDQITVVDPHGTVVSGTFAPTSELHLHLGIYRDFDAGAIVHTHAPKSTAVGLVLPELPVLHYQQLPLGGPTPVVPFHPFGTPELADAVRAALPGKQAALLANHGAVTHAATLDDAVEHALLLEWACTLFLDAAIIGTPRALTTEEQAAVTEVVQRTGYGRPMALDQHR</sequence>
<dbReference type="Pfam" id="PF00596">
    <property type="entry name" value="Aldolase_II"/>
    <property type="match status" value="1"/>
</dbReference>
<dbReference type="SMART" id="SM01007">
    <property type="entry name" value="Aldolase_II"/>
    <property type="match status" value="1"/>
</dbReference>
<dbReference type="Gene3D" id="3.40.225.10">
    <property type="entry name" value="Class II aldolase/adducin N-terminal domain"/>
    <property type="match status" value="1"/>
</dbReference>
<dbReference type="GO" id="GO:0019323">
    <property type="term" value="P:pentose catabolic process"/>
    <property type="evidence" value="ECO:0007669"/>
    <property type="project" value="TreeGrafter"/>
</dbReference>
<keyword evidence="2 4" id="KW-0456">Lyase</keyword>
<dbReference type="InterPro" id="IPR050197">
    <property type="entry name" value="Aldolase_class_II_sugar_metab"/>
</dbReference>
<organism evidence="4 5">
    <name type="scientific">Nocardia otitidiscaviarum</name>
    <dbReference type="NCBI Taxonomy" id="1823"/>
    <lineage>
        <taxon>Bacteria</taxon>
        <taxon>Bacillati</taxon>
        <taxon>Actinomycetota</taxon>
        <taxon>Actinomycetes</taxon>
        <taxon>Mycobacteriales</taxon>
        <taxon>Nocardiaceae</taxon>
        <taxon>Nocardia</taxon>
    </lineage>
</organism>
<keyword evidence="1" id="KW-0479">Metal-binding</keyword>
<name>A0A378YQB8_9NOCA</name>
<accession>A0A378YQB8</accession>
<evidence type="ECO:0000313" key="5">
    <source>
        <dbReference type="Proteomes" id="UP000255467"/>
    </source>
</evidence>
<dbReference type="InterPro" id="IPR036409">
    <property type="entry name" value="Aldolase_II/adducin_N_sf"/>
</dbReference>
<feature type="domain" description="Class II aldolase/adducin N-terminal" evidence="3">
    <location>
        <begin position="10"/>
        <end position="183"/>
    </location>
</feature>
<dbReference type="EC" id="4.1.2.17" evidence="4"/>
<dbReference type="RefSeq" id="WP_039816185.1">
    <property type="nucleotide sequence ID" value="NZ_UGRY01000002.1"/>
</dbReference>
<reference evidence="4 5" key="1">
    <citation type="submission" date="2018-06" db="EMBL/GenBank/DDBJ databases">
        <authorList>
            <consortium name="Pathogen Informatics"/>
            <person name="Doyle S."/>
        </authorList>
    </citation>
    <scope>NUCLEOTIDE SEQUENCE [LARGE SCALE GENOMIC DNA]</scope>
    <source>
        <strain evidence="4 5">NCTC1934</strain>
    </source>
</reference>
<evidence type="ECO:0000259" key="3">
    <source>
        <dbReference type="SMART" id="SM01007"/>
    </source>
</evidence>
<dbReference type="STRING" id="1406858.GCA_000710895_03422"/>
<dbReference type="SUPFAM" id="SSF53639">
    <property type="entry name" value="AraD/HMP-PK domain-like"/>
    <property type="match status" value="1"/>
</dbReference>
<dbReference type="GO" id="GO:0046872">
    <property type="term" value="F:metal ion binding"/>
    <property type="evidence" value="ECO:0007669"/>
    <property type="project" value="UniProtKB-KW"/>
</dbReference>
<dbReference type="AlphaFoldDB" id="A0A378YQB8"/>
<gene>
    <name evidence="4" type="primary">fucA</name>
    <name evidence="4" type="ORF">NCTC1934_03583</name>
</gene>
<dbReference type="EMBL" id="UGRY01000002">
    <property type="protein sequence ID" value="SUA78998.1"/>
    <property type="molecule type" value="Genomic_DNA"/>
</dbReference>
<dbReference type="Proteomes" id="UP000255467">
    <property type="component" value="Unassembled WGS sequence"/>
</dbReference>
<evidence type="ECO:0000313" key="4">
    <source>
        <dbReference type="EMBL" id="SUA78998.1"/>
    </source>
</evidence>
<dbReference type="GO" id="GO:0005829">
    <property type="term" value="C:cytosol"/>
    <property type="evidence" value="ECO:0007669"/>
    <property type="project" value="TreeGrafter"/>
</dbReference>
<protein>
    <submittedName>
        <fullName evidence="4">L-fuculose phosphate aldolase</fullName>
        <ecNumber evidence="4">4.1.2.17</ecNumber>
    </submittedName>
</protein>
<dbReference type="OrthoDB" id="9786287at2"/>